<dbReference type="InterPro" id="IPR016142">
    <property type="entry name" value="Citrate_synth-like_lrg_a-sub"/>
</dbReference>
<feature type="non-terminal residue" evidence="1">
    <location>
        <position position="1"/>
    </location>
</feature>
<dbReference type="SUPFAM" id="SSF48256">
    <property type="entry name" value="Citrate synthase"/>
    <property type="match status" value="1"/>
</dbReference>
<reference evidence="1" key="2">
    <citation type="journal article" date="2014" name="ISME J.">
        <title>Microbial stratification in low pH oxic and suboxic macroscopic growths along an acid mine drainage.</title>
        <authorList>
            <person name="Mendez-Garcia C."/>
            <person name="Mesa V."/>
            <person name="Sprenger R.R."/>
            <person name="Richter M."/>
            <person name="Diez M.S."/>
            <person name="Solano J."/>
            <person name="Bargiela R."/>
            <person name="Golyshina O.V."/>
            <person name="Manteca A."/>
            <person name="Ramos J.L."/>
            <person name="Gallego J.R."/>
            <person name="Llorente I."/>
            <person name="Martins Dos Santos V.A."/>
            <person name="Jensen O.N."/>
            <person name="Pelaez A.I."/>
            <person name="Sanchez J."/>
            <person name="Ferrer M."/>
        </authorList>
    </citation>
    <scope>NUCLEOTIDE SEQUENCE</scope>
</reference>
<name>T1BKM8_9ZZZZ</name>
<dbReference type="Gene3D" id="1.10.580.10">
    <property type="entry name" value="Citrate Synthase, domain 1"/>
    <property type="match status" value="1"/>
</dbReference>
<proteinExistence type="predicted"/>
<gene>
    <name evidence="1" type="ORF">B2A_06233</name>
</gene>
<organism evidence="1">
    <name type="scientific">mine drainage metagenome</name>
    <dbReference type="NCBI Taxonomy" id="410659"/>
    <lineage>
        <taxon>unclassified sequences</taxon>
        <taxon>metagenomes</taxon>
        <taxon>ecological metagenomes</taxon>
    </lineage>
</organism>
<evidence type="ECO:0000313" key="1">
    <source>
        <dbReference type="EMBL" id="EQD53854.1"/>
    </source>
</evidence>
<dbReference type="InterPro" id="IPR036969">
    <property type="entry name" value="Citrate_synthase_sf"/>
</dbReference>
<keyword evidence="1" id="KW-0808">Transferase</keyword>
<dbReference type="EC" id="2.3.3.-" evidence="1"/>
<protein>
    <submittedName>
        <fullName evidence="1">Citrate synthase-like protein</fullName>
        <ecNumber evidence="1">2.3.3.-</ecNumber>
    </submittedName>
</protein>
<dbReference type="EMBL" id="AUZZ01004388">
    <property type="protein sequence ID" value="EQD53854.1"/>
    <property type="molecule type" value="Genomic_DNA"/>
</dbReference>
<accession>T1BKM8</accession>
<dbReference type="InterPro" id="IPR002020">
    <property type="entry name" value="Citrate_synthase"/>
</dbReference>
<keyword evidence="1" id="KW-0012">Acyltransferase</keyword>
<comment type="caution">
    <text evidence="1">The sequence shown here is derived from an EMBL/GenBank/DDBJ whole genome shotgun (WGS) entry which is preliminary data.</text>
</comment>
<dbReference type="GO" id="GO:0046912">
    <property type="term" value="F:acyltransferase activity, acyl groups converted into alkyl on transfer"/>
    <property type="evidence" value="ECO:0007669"/>
    <property type="project" value="InterPro"/>
</dbReference>
<sequence>HIARLFTPLFAASRVPGWCAHILEYWQNNKLLRPLERYTGSIDLKYVQMKDRR</sequence>
<dbReference type="Pfam" id="PF00285">
    <property type="entry name" value="Citrate_synt"/>
    <property type="match status" value="1"/>
</dbReference>
<dbReference type="AlphaFoldDB" id="T1BKM8"/>
<reference evidence="1" key="1">
    <citation type="submission" date="2013-08" db="EMBL/GenBank/DDBJ databases">
        <authorList>
            <person name="Mendez C."/>
            <person name="Richter M."/>
            <person name="Ferrer M."/>
            <person name="Sanchez J."/>
        </authorList>
    </citation>
    <scope>NUCLEOTIDE SEQUENCE</scope>
</reference>